<dbReference type="InterPro" id="IPR029044">
    <property type="entry name" value="Nucleotide-diphossugar_trans"/>
</dbReference>
<accession>A0ABS3J085</accession>
<dbReference type="Proteomes" id="UP000664288">
    <property type="component" value="Unassembled WGS sequence"/>
</dbReference>
<comment type="caution">
    <text evidence="1">The sequence shown here is derived from an EMBL/GenBank/DDBJ whole genome shotgun (WGS) entry which is preliminary data.</text>
</comment>
<protein>
    <recommendedName>
        <fullName evidence="3">Glycosyltransferase family 2 protein</fullName>
    </recommendedName>
</protein>
<evidence type="ECO:0008006" key="3">
    <source>
        <dbReference type="Google" id="ProtNLM"/>
    </source>
</evidence>
<dbReference type="Gene3D" id="3.90.550.10">
    <property type="entry name" value="Spore Coat Polysaccharide Biosynthesis Protein SpsA, Chain A"/>
    <property type="match status" value="1"/>
</dbReference>
<evidence type="ECO:0000313" key="2">
    <source>
        <dbReference type="Proteomes" id="UP000664288"/>
    </source>
</evidence>
<gene>
    <name evidence="1" type="ORF">J1C47_05420</name>
</gene>
<keyword evidence="2" id="KW-1185">Reference proteome</keyword>
<organism evidence="1 2">
    <name type="scientific">Jiella sonneratiae</name>
    <dbReference type="NCBI Taxonomy" id="2816856"/>
    <lineage>
        <taxon>Bacteria</taxon>
        <taxon>Pseudomonadati</taxon>
        <taxon>Pseudomonadota</taxon>
        <taxon>Alphaproteobacteria</taxon>
        <taxon>Hyphomicrobiales</taxon>
        <taxon>Aurantimonadaceae</taxon>
        <taxon>Jiella</taxon>
    </lineage>
</organism>
<dbReference type="EMBL" id="JAFMPY010000004">
    <property type="protein sequence ID" value="MBO0903072.1"/>
    <property type="molecule type" value="Genomic_DNA"/>
</dbReference>
<dbReference type="RefSeq" id="WP_207349694.1">
    <property type="nucleotide sequence ID" value="NZ_JAFMPY010000004.1"/>
</dbReference>
<proteinExistence type="predicted"/>
<evidence type="ECO:0000313" key="1">
    <source>
        <dbReference type="EMBL" id="MBO0903072.1"/>
    </source>
</evidence>
<name>A0ABS3J085_9HYPH</name>
<dbReference type="SUPFAM" id="SSF53448">
    <property type="entry name" value="Nucleotide-diphospho-sugar transferases"/>
    <property type="match status" value="1"/>
</dbReference>
<sequence>MIAPPLSIVVVFHDMQREAARTLYSLSAAHQNGAGVGDYGVIAVDNASAQPLDARFVAGFGPNFRLIRHETTSASPVAAVNLGVGSAESSAVAIIVDGARMASPGLVFRSLQALALADLALVYARSWHLGPDVQNKSCQAGYDQAEEDRLLAAAGWEEDGYALFSISTLAQSSAGGFLGPIPPEFSWVALPHRLFDDLGGFDERFQAPGGGLVNQDFRNRAVSRAGVTPIEIIGEGVFHQVHGGVATNVPLERHPIRSFKAEYRAITGEEFRPAPAGAPLFFGSLSPAARSFLS</sequence>
<reference evidence="1 2" key="1">
    <citation type="submission" date="2021-03" db="EMBL/GenBank/DDBJ databases">
        <title>Whole genome sequence of Jiella sp. MQZ13P-4.</title>
        <authorList>
            <person name="Tuo L."/>
        </authorList>
    </citation>
    <scope>NUCLEOTIDE SEQUENCE [LARGE SCALE GENOMIC DNA]</scope>
    <source>
        <strain evidence="1 2">MQZ13P-4</strain>
    </source>
</reference>